<feature type="compositionally biased region" description="Polar residues" evidence="2">
    <location>
        <begin position="1"/>
        <end position="10"/>
    </location>
</feature>
<protein>
    <submittedName>
        <fullName evidence="4">Uncharacterized protein</fullName>
    </submittedName>
</protein>
<evidence type="ECO:0000256" key="2">
    <source>
        <dbReference type="SAM" id="MobiDB-lite"/>
    </source>
</evidence>
<organism evidence="3 4">
    <name type="scientific">Panagrolaimus davidi</name>
    <dbReference type="NCBI Taxonomy" id="227884"/>
    <lineage>
        <taxon>Eukaryota</taxon>
        <taxon>Metazoa</taxon>
        <taxon>Ecdysozoa</taxon>
        <taxon>Nematoda</taxon>
        <taxon>Chromadorea</taxon>
        <taxon>Rhabditida</taxon>
        <taxon>Tylenchina</taxon>
        <taxon>Panagrolaimomorpha</taxon>
        <taxon>Panagrolaimoidea</taxon>
        <taxon>Panagrolaimidae</taxon>
        <taxon>Panagrolaimus</taxon>
    </lineage>
</organism>
<evidence type="ECO:0000256" key="1">
    <source>
        <dbReference type="SAM" id="Coils"/>
    </source>
</evidence>
<keyword evidence="1" id="KW-0175">Coiled coil</keyword>
<dbReference type="AlphaFoldDB" id="A0A914QKV9"/>
<keyword evidence="3" id="KW-1185">Reference proteome</keyword>
<accession>A0A914QKV9</accession>
<reference evidence="4" key="1">
    <citation type="submission" date="2022-11" db="UniProtKB">
        <authorList>
            <consortium name="WormBaseParasite"/>
        </authorList>
    </citation>
    <scope>IDENTIFICATION</scope>
</reference>
<sequence length="218" mass="25144">MSTSPPSLNGSPPIRKRHSYPISSSSSTSTPPRKMPKLPFWKPLKVAPLSSYREREEMIKAIINRQISNTYDKFYNNLRVSDCWSKPEFQITAVKTIRNLIFEGSELAKFCQKLKEDFDMKDEKIKTLEAQVEAKSKEKDEIQKDHSIMEEQLNSATVQINTMEQTIDDLQEELIDAKQEADAAIQEKEEIKGRINAEAILLFEKWTKLMEKAQKTST</sequence>
<proteinExistence type="predicted"/>
<feature type="region of interest" description="Disordered" evidence="2">
    <location>
        <begin position="1"/>
        <end position="34"/>
    </location>
</feature>
<name>A0A914QKV9_9BILA</name>
<dbReference type="WBParaSite" id="PDA_v2.g3839.t1">
    <property type="protein sequence ID" value="PDA_v2.g3839.t1"/>
    <property type="gene ID" value="PDA_v2.g3839"/>
</dbReference>
<evidence type="ECO:0000313" key="4">
    <source>
        <dbReference type="WBParaSite" id="PDA_v2.g3839.t1"/>
    </source>
</evidence>
<feature type="coiled-coil region" evidence="1">
    <location>
        <begin position="111"/>
        <end position="194"/>
    </location>
</feature>
<dbReference type="Gene3D" id="1.20.5.300">
    <property type="match status" value="1"/>
</dbReference>
<dbReference type="Proteomes" id="UP000887578">
    <property type="component" value="Unplaced"/>
</dbReference>
<evidence type="ECO:0000313" key="3">
    <source>
        <dbReference type="Proteomes" id="UP000887578"/>
    </source>
</evidence>